<keyword evidence="2" id="KW-1185">Reference proteome</keyword>
<dbReference type="EMBL" id="SOSA01000314">
    <property type="protein sequence ID" value="THC92705.1"/>
    <property type="molecule type" value="Genomic_DNA"/>
</dbReference>
<dbReference type="AlphaFoldDB" id="A0A4S3JCE3"/>
<comment type="caution">
    <text evidence="1">The sequence shown here is derived from an EMBL/GenBank/DDBJ whole genome shotgun (WGS) entry which is preliminary data.</text>
</comment>
<protein>
    <submittedName>
        <fullName evidence="1">Uncharacterized protein</fullName>
    </submittedName>
</protein>
<evidence type="ECO:0000313" key="2">
    <source>
        <dbReference type="Proteomes" id="UP000308092"/>
    </source>
</evidence>
<dbReference type="Proteomes" id="UP000308092">
    <property type="component" value="Unassembled WGS sequence"/>
</dbReference>
<dbReference type="VEuPathDB" id="FungiDB:EYZ11_007812"/>
<accession>A0A4S3JCE3</accession>
<gene>
    <name evidence="1" type="ORF">EYZ11_007812</name>
</gene>
<sequence length="81" mass="9045">MFSKSILSIFTPKSTADPGAVFGGLIFIDYFVMPTYGLRLWPHTFSVGLVMPSVCYVDTLQCNVFGLHVHLEAIKVYFPLV</sequence>
<proteinExistence type="predicted"/>
<name>A0A4S3JCE3_9EURO</name>
<reference evidence="1 2" key="1">
    <citation type="submission" date="2019-03" db="EMBL/GenBank/DDBJ databases">
        <title>The genome sequence of a newly discovered highly antifungal drug resistant Aspergillus species, Aspergillus tanneri NIH 1004.</title>
        <authorList>
            <person name="Mounaud S."/>
            <person name="Singh I."/>
            <person name="Joardar V."/>
            <person name="Pakala S."/>
            <person name="Pakala S."/>
            <person name="Venepally P."/>
            <person name="Hoover J."/>
            <person name="Nierman W."/>
            <person name="Chung J."/>
            <person name="Losada L."/>
        </authorList>
    </citation>
    <scope>NUCLEOTIDE SEQUENCE [LARGE SCALE GENOMIC DNA]</scope>
    <source>
        <strain evidence="1 2">NIH1004</strain>
    </source>
</reference>
<evidence type="ECO:0000313" key="1">
    <source>
        <dbReference type="EMBL" id="THC92705.1"/>
    </source>
</evidence>
<organism evidence="1 2">
    <name type="scientific">Aspergillus tanneri</name>
    <dbReference type="NCBI Taxonomy" id="1220188"/>
    <lineage>
        <taxon>Eukaryota</taxon>
        <taxon>Fungi</taxon>
        <taxon>Dikarya</taxon>
        <taxon>Ascomycota</taxon>
        <taxon>Pezizomycotina</taxon>
        <taxon>Eurotiomycetes</taxon>
        <taxon>Eurotiomycetidae</taxon>
        <taxon>Eurotiales</taxon>
        <taxon>Aspergillaceae</taxon>
        <taxon>Aspergillus</taxon>
        <taxon>Aspergillus subgen. Circumdati</taxon>
    </lineage>
</organism>